<dbReference type="Proteomes" id="UP001054945">
    <property type="component" value="Unassembled WGS sequence"/>
</dbReference>
<gene>
    <name evidence="1" type="ORF">CEXT_735981</name>
</gene>
<evidence type="ECO:0000313" key="1">
    <source>
        <dbReference type="EMBL" id="GIZ04011.1"/>
    </source>
</evidence>
<accession>A0AAV4YDC2</accession>
<comment type="caution">
    <text evidence="1">The sequence shown here is derived from an EMBL/GenBank/DDBJ whole genome shotgun (WGS) entry which is preliminary data.</text>
</comment>
<organism evidence="1 2">
    <name type="scientific">Caerostris extrusa</name>
    <name type="common">Bark spider</name>
    <name type="synonym">Caerostris bankana</name>
    <dbReference type="NCBI Taxonomy" id="172846"/>
    <lineage>
        <taxon>Eukaryota</taxon>
        <taxon>Metazoa</taxon>
        <taxon>Ecdysozoa</taxon>
        <taxon>Arthropoda</taxon>
        <taxon>Chelicerata</taxon>
        <taxon>Arachnida</taxon>
        <taxon>Araneae</taxon>
        <taxon>Araneomorphae</taxon>
        <taxon>Entelegynae</taxon>
        <taxon>Araneoidea</taxon>
        <taxon>Araneidae</taxon>
        <taxon>Caerostris</taxon>
    </lineage>
</organism>
<dbReference type="EMBL" id="BPLR01001679">
    <property type="protein sequence ID" value="GIZ04011.1"/>
    <property type="molecule type" value="Genomic_DNA"/>
</dbReference>
<name>A0AAV4YDC2_CAEEX</name>
<protein>
    <submittedName>
        <fullName evidence="1">Uncharacterized protein</fullName>
    </submittedName>
</protein>
<keyword evidence="2" id="KW-1185">Reference proteome</keyword>
<evidence type="ECO:0000313" key="2">
    <source>
        <dbReference type="Proteomes" id="UP001054945"/>
    </source>
</evidence>
<proteinExistence type="predicted"/>
<reference evidence="1 2" key="1">
    <citation type="submission" date="2021-06" db="EMBL/GenBank/DDBJ databases">
        <title>Caerostris extrusa draft genome.</title>
        <authorList>
            <person name="Kono N."/>
            <person name="Arakawa K."/>
        </authorList>
    </citation>
    <scope>NUCLEOTIDE SEQUENCE [LARGE SCALE GENOMIC DNA]</scope>
</reference>
<sequence length="129" mass="14517">MRLLPPVKGQCPAIGMPGGCLLPIPVTCNSFSEGKQLSIHDCCCPICKGQLYCPLDMERYAKIAKDSYTYMDSCNSSYRVPATRKRHAVVVFGWRLGIVAFNIYLDCTSFRPLIVHYAGKKLLWMHRNA</sequence>
<dbReference type="AlphaFoldDB" id="A0AAV4YDC2"/>